<proteinExistence type="predicted"/>
<protein>
    <submittedName>
        <fullName evidence="2">Uncharacterized protein</fullName>
    </submittedName>
</protein>
<evidence type="ECO:0000313" key="2">
    <source>
        <dbReference type="EMBL" id="RKF62765.1"/>
    </source>
</evidence>
<name>A0A420HZB5_9PEZI</name>
<accession>A0A420HZB5</accession>
<comment type="caution">
    <text evidence="2">The sequence shown here is derived from an EMBL/GenBank/DDBJ whole genome shotgun (WGS) entry which is preliminary data.</text>
</comment>
<keyword evidence="3" id="KW-1185">Reference proteome</keyword>
<evidence type="ECO:0000256" key="1">
    <source>
        <dbReference type="SAM" id="SignalP"/>
    </source>
</evidence>
<evidence type="ECO:0000313" key="3">
    <source>
        <dbReference type="Proteomes" id="UP000286134"/>
    </source>
</evidence>
<keyword evidence="1" id="KW-0732">Signal</keyword>
<sequence>MLSRFIFLGLFPLLSTAFDRILTSQESSMLYHQCFSSIFYKIRILFWVEIASRNFRD</sequence>
<reference evidence="2 3" key="1">
    <citation type="journal article" date="2018" name="BMC Genomics">
        <title>Comparative genome analyses reveal sequence features reflecting distinct modes of host-adaptation between dicot and monocot powdery mildew.</title>
        <authorList>
            <person name="Wu Y."/>
            <person name="Ma X."/>
            <person name="Pan Z."/>
            <person name="Kale S.D."/>
            <person name="Song Y."/>
            <person name="King H."/>
            <person name="Zhang Q."/>
            <person name="Presley C."/>
            <person name="Deng X."/>
            <person name="Wei C.I."/>
            <person name="Xiao S."/>
        </authorList>
    </citation>
    <scope>NUCLEOTIDE SEQUENCE [LARGE SCALE GENOMIC DNA]</scope>
    <source>
        <strain evidence="2">UMSG2</strain>
    </source>
</reference>
<dbReference type="EMBL" id="MCFK01003075">
    <property type="protein sequence ID" value="RKF62765.1"/>
    <property type="molecule type" value="Genomic_DNA"/>
</dbReference>
<gene>
    <name evidence="2" type="ORF">OnM2_c2613o33</name>
</gene>
<organism evidence="2 3">
    <name type="scientific">Erysiphe neolycopersici</name>
    <dbReference type="NCBI Taxonomy" id="212602"/>
    <lineage>
        <taxon>Eukaryota</taxon>
        <taxon>Fungi</taxon>
        <taxon>Dikarya</taxon>
        <taxon>Ascomycota</taxon>
        <taxon>Pezizomycotina</taxon>
        <taxon>Leotiomycetes</taxon>
        <taxon>Erysiphales</taxon>
        <taxon>Erysiphaceae</taxon>
        <taxon>Erysiphe</taxon>
    </lineage>
</organism>
<dbReference type="AlphaFoldDB" id="A0A420HZB5"/>
<feature type="chain" id="PRO_5019079259" evidence="1">
    <location>
        <begin position="18"/>
        <end position="57"/>
    </location>
</feature>
<dbReference type="Proteomes" id="UP000286134">
    <property type="component" value="Unassembled WGS sequence"/>
</dbReference>
<feature type="signal peptide" evidence="1">
    <location>
        <begin position="1"/>
        <end position="17"/>
    </location>
</feature>